<dbReference type="PANTHER" id="PTHR30603:SF60">
    <property type="entry name" value="RNA POLYMERASE SIGMA FACTOR RPOD"/>
    <property type="match status" value="1"/>
</dbReference>
<dbReference type="Pfam" id="PF04542">
    <property type="entry name" value="Sigma70_r2"/>
    <property type="match status" value="1"/>
</dbReference>
<evidence type="ECO:0000259" key="8">
    <source>
        <dbReference type="PROSITE" id="PS00716"/>
    </source>
</evidence>
<dbReference type="Proteomes" id="UP000093267">
    <property type="component" value="Chromosome"/>
</dbReference>
<feature type="short sequence motif" description="Interaction with polymerase core subunit RpoC" evidence="6">
    <location>
        <begin position="165"/>
        <end position="168"/>
    </location>
</feature>
<dbReference type="GO" id="GO:0016987">
    <property type="term" value="F:sigma factor activity"/>
    <property type="evidence" value="ECO:0007669"/>
    <property type="project" value="UniProtKB-UniRule"/>
</dbReference>
<dbReference type="InterPro" id="IPR013325">
    <property type="entry name" value="RNA_pol_sigma_r2"/>
</dbReference>
<dbReference type="Gene3D" id="1.10.220.120">
    <property type="entry name" value="Sigma-70 factor, region 1.1"/>
    <property type="match status" value="1"/>
</dbReference>
<keyword evidence="4 6" id="KW-0238">DNA-binding</keyword>
<dbReference type="InterPro" id="IPR000943">
    <property type="entry name" value="RNA_pol_sigma70"/>
</dbReference>
<dbReference type="SUPFAM" id="SSF88946">
    <property type="entry name" value="Sigma2 domain of RNA polymerase sigma factors"/>
    <property type="match status" value="1"/>
</dbReference>
<dbReference type="InterPro" id="IPR009042">
    <property type="entry name" value="RNA_pol_sigma70_r1_2"/>
</dbReference>
<feature type="domain" description="RNA polymerase sigma-70" evidence="7">
    <location>
        <begin position="165"/>
        <end position="178"/>
    </location>
</feature>
<dbReference type="InterPro" id="IPR007630">
    <property type="entry name" value="RNA_pol_sigma70_r4"/>
</dbReference>
<dbReference type="InterPro" id="IPR036388">
    <property type="entry name" value="WH-like_DNA-bd_sf"/>
</dbReference>
<dbReference type="PROSITE" id="PS00716">
    <property type="entry name" value="SIGMA70_2"/>
    <property type="match status" value="1"/>
</dbReference>
<evidence type="ECO:0000259" key="7">
    <source>
        <dbReference type="PROSITE" id="PS00715"/>
    </source>
</evidence>
<dbReference type="OrthoDB" id="9809557at2"/>
<dbReference type="InterPro" id="IPR007624">
    <property type="entry name" value="RNA_pol_sigma70_r3"/>
</dbReference>
<evidence type="ECO:0000256" key="5">
    <source>
        <dbReference type="ARBA" id="ARBA00023163"/>
    </source>
</evidence>
<dbReference type="GO" id="GO:0003677">
    <property type="term" value="F:DNA binding"/>
    <property type="evidence" value="ECO:0007669"/>
    <property type="project" value="UniProtKB-UniRule"/>
</dbReference>
<dbReference type="PANTHER" id="PTHR30603">
    <property type="entry name" value="RNA POLYMERASE SIGMA FACTOR RPO"/>
    <property type="match status" value="1"/>
</dbReference>
<dbReference type="EMBL" id="CP014924">
    <property type="protein sequence ID" value="ANZ67912.1"/>
    <property type="molecule type" value="Genomic_DNA"/>
</dbReference>
<feature type="region of interest" description="Sigma-70 factor domain-2" evidence="6">
    <location>
        <begin position="141"/>
        <end position="211"/>
    </location>
</feature>
<organism evidence="9 10">
    <name type="scientific">Secundilactobacillus paracollinoides</name>
    <dbReference type="NCBI Taxonomy" id="240427"/>
    <lineage>
        <taxon>Bacteria</taxon>
        <taxon>Bacillati</taxon>
        <taxon>Bacillota</taxon>
        <taxon>Bacilli</taxon>
        <taxon>Lactobacillales</taxon>
        <taxon>Lactobacillaceae</taxon>
        <taxon>Secundilactobacillus</taxon>
    </lineage>
</organism>
<keyword evidence="5 6" id="KW-0804">Transcription</keyword>
<evidence type="ECO:0000256" key="2">
    <source>
        <dbReference type="ARBA" id="ARBA00023015"/>
    </source>
</evidence>
<evidence type="ECO:0000256" key="1">
    <source>
        <dbReference type="ARBA" id="ARBA00022490"/>
    </source>
</evidence>
<dbReference type="RefSeq" id="WP_054711732.1">
    <property type="nucleotide sequence ID" value="NZ_CP014912.1"/>
</dbReference>
<dbReference type="InterPro" id="IPR007627">
    <property type="entry name" value="RNA_pol_sigma70_r2"/>
</dbReference>
<evidence type="ECO:0000256" key="4">
    <source>
        <dbReference type="ARBA" id="ARBA00023125"/>
    </source>
</evidence>
<dbReference type="Pfam" id="PF04545">
    <property type="entry name" value="Sigma70_r4"/>
    <property type="match status" value="1"/>
</dbReference>
<keyword evidence="2 6" id="KW-0805">Transcription regulation</keyword>
<dbReference type="Pfam" id="PF04539">
    <property type="entry name" value="Sigma70_r3"/>
    <property type="match status" value="1"/>
</dbReference>
<comment type="subcellular location">
    <subcellularLocation>
        <location evidence="6">Cytoplasm</location>
    </subcellularLocation>
</comment>
<accession>A0A1B2J0U1</accession>
<comment type="function">
    <text evidence="6">Sigma factors are initiation factors that promote the attachment of RNA polymerase to specific initiation sites and are then released. This sigma factor is the primary sigma factor during exponential growth.</text>
</comment>
<feature type="domain" description="RNA polymerase sigma-70" evidence="8">
    <location>
        <begin position="334"/>
        <end position="360"/>
    </location>
</feature>
<comment type="similarity">
    <text evidence="6">Belongs to the sigma-70 factor family. RpoD/SigA subfamily.</text>
</comment>
<dbReference type="FunFam" id="1.10.10.10:FF:000004">
    <property type="entry name" value="RNA polymerase sigma factor SigA"/>
    <property type="match status" value="1"/>
</dbReference>
<dbReference type="CDD" id="cd06171">
    <property type="entry name" value="Sigma70_r4"/>
    <property type="match status" value="1"/>
</dbReference>
<comment type="subunit">
    <text evidence="6">Interacts transiently with the RNA polymerase catalytic core.</text>
</comment>
<dbReference type="GO" id="GO:0006352">
    <property type="term" value="P:DNA-templated transcription initiation"/>
    <property type="evidence" value="ECO:0007669"/>
    <property type="project" value="UniProtKB-UniRule"/>
</dbReference>
<keyword evidence="10" id="KW-1185">Reference proteome</keyword>
<dbReference type="STRING" id="240427.AYR62_05805"/>
<dbReference type="Gene3D" id="1.10.601.10">
    <property type="entry name" value="RNA Polymerase Primary Sigma Factor"/>
    <property type="match status" value="2"/>
</dbReference>
<gene>
    <name evidence="6" type="primary">sigA</name>
    <name evidence="9" type="ORF">AYR63_12710</name>
</gene>
<name>A0A1B2J0U1_9LACO</name>
<dbReference type="NCBIfam" id="NF006666">
    <property type="entry name" value="PRK09210.1"/>
    <property type="match status" value="1"/>
</dbReference>
<evidence type="ECO:0000313" key="10">
    <source>
        <dbReference type="Proteomes" id="UP000093267"/>
    </source>
</evidence>
<dbReference type="InterPro" id="IPR050239">
    <property type="entry name" value="Sigma-70_RNA_pol_init_factors"/>
</dbReference>
<dbReference type="PROSITE" id="PS00715">
    <property type="entry name" value="SIGMA70_1"/>
    <property type="match status" value="1"/>
</dbReference>
<feature type="region of interest" description="Sigma-70 factor domain-3" evidence="6">
    <location>
        <begin position="220"/>
        <end position="296"/>
    </location>
</feature>
<dbReference type="PRINTS" id="PR00046">
    <property type="entry name" value="SIGMA70FCT"/>
</dbReference>
<dbReference type="InterPro" id="IPR013324">
    <property type="entry name" value="RNA_pol_sigma_r3/r4-like"/>
</dbReference>
<feature type="DNA-binding region" description="H-T-H motif" evidence="6">
    <location>
        <begin position="335"/>
        <end position="354"/>
    </location>
</feature>
<evidence type="ECO:0000256" key="6">
    <source>
        <dbReference type="HAMAP-Rule" id="MF_00963"/>
    </source>
</evidence>
<dbReference type="NCBIfam" id="TIGR02393">
    <property type="entry name" value="RpoD_Cterm"/>
    <property type="match status" value="1"/>
</dbReference>
<evidence type="ECO:0000313" key="9">
    <source>
        <dbReference type="EMBL" id="ANZ67912.1"/>
    </source>
</evidence>
<dbReference type="SUPFAM" id="SSF88659">
    <property type="entry name" value="Sigma3 and sigma4 domains of RNA polymerase sigma factors"/>
    <property type="match status" value="2"/>
</dbReference>
<dbReference type="FunFam" id="1.10.601.10:FF:000001">
    <property type="entry name" value="RNA polymerase sigma factor SigA"/>
    <property type="match status" value="1"/>
</dbReference>
<evidence type="ECO:0000256" key="3">
    <source>
        <dbReference type="ARBA" id="ARBA00023082"/>
    </source>
</evidence>
<protein>
    <recommendedName>
        <fullName evidence="6">RNA polymerase sigma factor SigA</fullName>
    </recommendedName>
</protein>
<dbReference type="InterPro" id="IPR014284">
    <property type="entry name" value="RNA_pol_sigma-70_dom"/>
</dbReference>
<dbReference type="HAMAP" id="MF_00963">
    <property type="entry name" value="Sigma70_RpoD_SigA"/>
    <property type="match status" value="1"/>
</dbReference>
<dbReference type="AlphaFoldDB" id="A0A1B2J0U1"/>
<dbReference type="Pfam" id="PF00140">
    <property type="entry name" value="Sigma70_r1_2"/>
    <property type="match status" value="1"/>
</dbReference>
<dbReference type="Gene3D" id="1.10.10.10">
    <property type="entry name" value="Winged helix-like DNA-binding domain superfamily/Winged helix DNA-binding domain"/>
    <property type="match status" value="2"/>
</dbReference>
<dbReference type="Pfam" id="PF03979">
    <property type="entry name" value="Sigma70_r1_1"/>
    <property type="match status" value="1"/>
</dbReference>
<dbReference type="InterPro" id="IPR007127">
    <property type="entry name" value="RNA_pol_sigma_70_r1_1"/>
</dbReference>
<sequence>MAKETKSTNTFDQKGFDKAVKDLIKTYKKDGSITYDVLSDKVASPFSLNAKKMDELLEKVEDAGISVVDANGDPDARAVKAAKKVTKTELKDTSAPSGVKINDPVRMYLKEIGRVKLLTADEEVALALRIEQGDEEAKQELAEANLRLVVSIAKRYVGRGMQFLDLIQEGNMGLMKAVEKFDYRKGFKFSTYATWWIRQAITRAIADQARTIRIPVHMVETINKLIRIQRQLLQDLGREPTPEEIGAEMDMPTEKVREILKIAQEPVSLETPIGEEDDSHLGDFIEDDDATSPADHAAYELLKEQLESVLDTLTDREENVLRLRFGLDDGRTRTLEEVGKVFDVTRERIRQIEAKALRKLRHPSRSKQLKDFLE</sequence>
<dbReference type="InterPro" id="IPR028630">
    <property type="entry name" value="Sigma70_RpoD"/>
</dbReference>
<dbReference type="InterPro" id="IPR012760">
    <property type="entry name" value="RNA_pol_sigma_RpoD_C"/>
</dbReference>
<dbReference type="NCBIfam" id="TIGR02937">
    <property type="entry name" value="sigma70-ECF"/>
    <property type="match status" value="1"/>
</dbReference>
<dbReference type="FunFam" id="1.10.10.10:FF:000002">
    <property type="entry name" value="RNA polymerase sigma factor SigA"/>
    <property type="match status" value="1"/>
</dbReference>
<feature type="region of interest" description="Sigma-70 factor domain-4" evidence="6">
    <location>
        <begin position="309"/>
        <end position="362"/>
    </location>
</feature>
<keyword evidence="1 6" id="KW-0963">Cytoplasm</keyword>
<reference evidence="9 10" key="1">
    <citation type="submission" date="2016-03" db="EMBL/GenBank/DDBJ databases">
        <title>Pediococcus and Lactobacillus from brewery environment - whole genome sequencing and assembly.</title>
        <authorList>
            <person name="Behr J."/>
            <person name="Geissler A.J."/>
            <person name="Vogel R.F."/>
        </authorList>
    </citation>
    <scope>NUCLEOTIDE SEQUENCE [LARGE SCALE GENOMIC DNA]</scope>
    <source>
        <strain evidence="9 10">TMW 1.1995</strain>
    </source>
</reference>
<keyword evidence="3 6" id="KW-0731">Sigma factor</keyword>
<proteinExistence type="inferred from homology"/>
<dbReference type="InterPro" id="IPR042189">
    <property type="entry name" value="RNA_pol_sigma_70_r1_1_sf"/>
</dbReference>
<dbReference type="GO" id="GO:0005737">
    <property type="term" value="C:cytoplasm"/>
    <property type="evidence" value="ECO:0007669"/>
    <property type="project" value="UniProtKB-SubCell"/>
</dbReference>